<proteinExistence type="predicted"/>
<evidence type="ECO:0000313" key="2">
    <source>
        <dbReference type="EMBL" id="XAI71505.1"/>
    </source>
</evidence>
<feature type="domain" description="Major coat protein L-A virus" evidence="1">
    <location>
        <begin position="46"/>
        <end position="448"/>
    </location>
</feature>
<dbReference type="Pfam" id="PF09220">
    <property type="entry name" value="LA-virus_coat"/>
    <property type="match status" value="1"/>
</dbReference>
<dbReference type="SMR" id="A0AAU6W4M3"/>
<name>A0AAU6W4M3_9VIRU</name>
<reference evidence="2" key="1">
    <citation type="journal article" date="2024" name="Arch. Virol.">
        <title>Molecular characterization of birch toti-like virus, a plant-associated member of the new family Orthototiviridae.</title>
        <authorList>
            <person name="Reyes-Proano E."/>
            <person name="Knerr A.J."/>
            <person name="Karasev A.V."/>
        </authorList>
    </citation>
    <scope>NUCLEOTIDE SEQUENCE</scope>
    <source>
        <strain evidence="2">E001</strain>
    </source>
</reference>
<protein>
    <submittedName>
        <fullName evidence="2">Capsid protein</fullName>
    </submittedName>
</protein>
<dbReference type="SUPFAM" id="SSF82856">
    <property type="entry name" value="L-A virus major coat protein"/>
    <property type="match status" value="2"/>
</dbReference>
<sequence>MDSFALMDSFVKRFFPEFEAPGAAFTFNSRPATIAYLGAVLRVDDGNIVQNRHFTINQLMTPLGMVKAHTSGGGSSLDGLNRILLTPEGTINISTLAESLKSTAGLQNHVLSAHVAKMSRWTWADNQVSLLTNMLRYVLISRIDSELEYKDFDLGLYSDGHIDIDMDQWWTDAYPKVSKLDEWPGGDDLEEYPTYQYTNDSTISDEDDCIDLRGLSLNEARFVLLMVGPWRRRSRMRLDYEYPALTKLLRYRSSVGKVSNIGEVSTDAEKKRRERVEGDDVLPDPMKWYAAWGALKGYITQNRLYDQFSTALYIVCGLMYQMVPAMAESTVWLSKEWLLNIPQFRAIRGRYEVLNDGEPALVSHRALSEWGYINGKLEKINLMAMTFVQAAQTGMAVRSVRKGLEIDPQDLYTTEADFYQSSNFFSAAVAEAIRGEAPLPGMTGVSITVDFNFDQFDEQRSVLTLRDNTKDLFGYTVNVEKIKEEMTKTKVIHVETSEEIDEEYRATLKQQIGEFVKAAKAKKAANKDAELNMDEIMALKGMIEALILYTKTRKVVNLRVPWMTFAGMPTLLMPLSPFPYNTILSMKGVIDDKLGMLTRKGNVLAPNDAWLLASLQRLCGYDTEVSPSESTIGVEKYAAPNDVHITWPILMQPDRQDAKLTIDGQTRRDNFFIELPSTYNKFFTGRKIEYSIKVQRRGVTYAVGKDREEIDEYGGSVSMSREVKVAYNVASSITRLRGYISRSEMGFQFVGAVQAGVIPPAQEGAGAQGAVE</sequence>
<gene>
    <name evidence="2" type="primary">CP</name>
</gene>
<dbReference type="InterPro" id="IPR015302">
    <property type="entry name" value="Major_coat_LA-virus"/>
</dbReference>
<dbReference type="Gene3D" id="3.90.1840.10">
    <property type="entry name" value="Major capsid protein"/>
    <property type="match status" value="1"/>
</dbReference>
<accession>A0AAU6W4M3</accession>
<organism evidence="2">
    <name type="scientific">Birch toti-like virus</name>
    <dbReference type="NCBI Taxonomy" id="3143166"/>
    <lineage>
        <taxon>Viruses</taxon>
        <taxon>Riboviria</taxon>
        <taxon>Orthornavirae</taxon>
        <taxon>Duplornaviricota</taxon>
        <taxon>Chrymotiviricetes</taxon>
        <taxon>Ghabrivirales</taxon>
        <taxon>Totiviridae</taxon>
    </lineage>
</organism>
<dbReference type="EMBL" id="PP740463">
    <property type="protein sequence ID" value="XAI71505.1"/>
    <property type="molecule type" value="Genomic_RNA"/>
</dbReference>
<reference evidence="2" key="2">
    <citation type="submission" date="2024-04" db="EMBL/GenBank/DDBJ databases">
        <authorList>
            <person name="Reyes-Proano E."/>
            <person name="Knerr A.J."/>
            <person name="Karasev A.V."/>
        </authorList>
    </citation>
    <scope>NUCLEOTIDE SEQUENCE</scope>
    <source>
        <strain evidence="2">E001</strain>
    </source>
</reference>
<dbReference type="InterPro" id="IPR036332">
    <property type="entry name" value="Major_coat_LA-virus_sf"/>
</dbReference>
<evidence type="ECO:0000259" key="1">
    <source>
        <dbReference type="Pfam" id="PF09220"/>
    </source>
</evidence>